<dbReference type="InterPro" id="IPR001123">
    <property type="entry name" value="LeuE-type"/>
</dbReference>
<dbReference type="GO" id="GO:0015171">
    <property type="term" value="F:amino acid transmembrane transporter activity"/>
    <property type="evidence" value="ECO:0007669"/>
    <property type="project" value="TreeGrafter"/>
</dbReference>
<evidence type="ECO:0000256" key="3">
    <source>
        <dbReference type="ARBA" id="ARBA00022692"/>
    </source>
</evidence>
<name>A0A3E1KB33_9GAMM</name>
<dbReference type="OrthoDB" id="581870at2"/>
<evidence type="ECO:0000256" key="2">
    <source>
        <dbReference type="ARBA" id="ARBA00022475"/>
    </source>
</evidence>
<comment type="subcellular location">
    <subcellularLocation>
        <location evidence="1">Cell membrane</location>
        <topology evidence="1">Multi-pass membrane protein</topology>
    </subcellularLocation>
</comment>
<keyword evidence="8" id="KW-1185">Reference proteome</keyword>
<dbReference type="Pfam" id="PF01810">
    <property type="entry name" value="LysE"/>
    <property type="match status" value="1"/>
</dbReference>
<gene>
    <name evidence="7" type="ORF">DZC52_03820</name>
</gene>
<evidence type="ECO:0000256" key="4">
    <source>
        <dbReference type="ARBA" id="ARBA00022989"/>
    </source>
</evidence>
<evidence type="ECO:0000313" key="7">
    <source>
        <dbReference type="EMBL" id="RFF31674.1"/>
    </source>
</evidence>
<evidence type="ECO:0000256" key="5">
    <source>
        <dbReference type="ARBA" id="ARBA00023136"/>
    </source>
</evidence>
<dbReference type="GO" id="GO:0033228">
    <property type="term" value="P:cysteine export across plasma membrane"/>
    <property type="evidence" value="ECO:0007669"/>
    <property type="project" value="TreeGrafter"/>
</dbReference>
<keyword evidence="2" id="KW-1003">Cell membrane</keyword>
<comment type="caution">
    <text evidence="7">The sequence shown here is derived from an EMBL/GenBank/DDBJ whole genome shotgun (WGS) entry which is preliminary data.</text>
</comment>
<keyword evidence="4 6" id="KW-1133">Transmembrane helix</keyword>
<keyword evidence="3 6" id="KW-0812">Transmembrane</keyword>
<dbReference type="PANTHER" id="PTHR30086">
    <property type="entry name" value="ARGININE EXPORTER PROTEIN ARGO"/>
    <property type="match status" value="1"/>
</dbReference>
<evidence type="ECO:0000313" key="8">
    <source>
        <dbReference type="Proteomes" id="UP000260351"/>
    </source>
</evidence>
<reference evidence="7 8" key="1">
    <citation type="submission" date="2018-08" db="EMBL/GenBank/DDBJ databases">
        <title>Wenzhouxiangella salilacus sp. nov., a novel bacterium isolated from a saline lake in Xinjiang Province, China.</title>
        <authorList>
            <person name="Han S."/>
        </authorList>
    </citation>
    <scope>NUCLEOTIDE SEQUENCE [LARGE SCALE GENOMIC DNA]</scope>
    <source>
        <strain evidence="7 8">XDB06</strain>
    </source>
</reference>
<dbReference type="AlphaFoldDB" id="A0A3E1KB33"/>
<evidence type="ECO:0000256" key="6">
    <source>
        <dbReference type="SAM" id="Phobius"/>
    </source>
</evidence>
<sequence>MIEAIIALVSATALLLGSPGPAPLALAGTSAAFGIRRGLPFLLGILAGLSVAIVGATVGLAALFQAHPSARLFVQVLGAAYICYVALKIATGPVVDAAENGGRAAPRFMDGFILNLLNPKAYAAFLAVFSQFLLPFPEPTAAFATTAFICLLVAAVVDFAWLCFGGIIGPLFRRPRAARAMRVTFAVAMVAAVLWALVQ</sequence>
<dbReference type="EMBL" id="QUZK01000017">
    <property type="protein sequence ID" value="RFF31674.1"/>
    <property type="molecule type" value="Genomic_DNA"/>
</dbReference>
<feature type="transmembrane region" description="Helical" evidence="6">
    <location>
        <begin position="180"/>
        <end position="198"/>
    </location>
</feature>
<organism evidence="7 8">
    <name type="scientific">Wenzhouxiangella sediminis</name>
    <dbReference type="NCBI Taxonomy" id="1792836"/>
    <lineage>
        <taxon>Bacteria</taxon>
        <taxon>Pseudomonadati</taxon>
        <taxon>Pseudomonadota</taxon>
        <taxon>Gammaproteobacteria</taxon>
        <taxon>Chromatiales</taxon>
        <taxon>Wenzhouxiangellaceae</taxon>
        <taxon>Wenzhouxiangella</taxon>
    </lineage>
</organism>
<feature type="transmembrane region" description="Helical" evidence="6">
    <location>
        <begin position="140"/>
        <end position="168"/>
    </location>
</feature>
<proteinExistence type="predicted"/>
<evidence type="ECO:0000256" key="1">
    <source>
        <dbReference type="ARBA" id="ARBA00004651"/>
    </source>
</evidence>
<feature type="transmembrane region" description="Helical" evidence="6">
    <location>
        <begin position="112"/>
        <end position="134"/>
    </location>
</feature>
<dbReference type="RefSeq" id="WP_116649800.1">
    <property type="nucleotide sequence ID" value="NZ_QUZK01000017.1"/>
</dbReference>
<dbReference type="PANTHER" id="PTHR30086:SF20">
    <property type="entry name" value="ARGININE EXPORTER PROTEIN ARGO-RELATED"/>
    <property type="match status" value="1"/>
</dbReference>
<dbReference type="Proteomes" id="UP000260351">
    <property type="component" value="Unassembled WGS sequence"/>
</dbReference>
<dbReference type="GO" id="GO:0005886">
    <property type="term" value="C:plasma membrane"/>
    <property type="evidence" value="ECO:0007669"/>
    <property type="project" value="UniProtKB-SubCell"/>
</dbReference>
<protein>
    <submittedName>
        <fullName evidence="7">LysE family translocator</fullName>
    </submittedName>
</protein>
<keyword evidence="5 6" id="KW-0472">Membrane</keyword>
<feature type="transmembrane region" description="Helical" evidence="6">
    <location>
        <begin position="43"/>
        <end position="64"/>
    </location>
</feature>
<accession>A0A3E1KB33</accession>